<reference evidence="2" key="2">
    <citation type="submission" date="2025-08" db="UniProtKB">
        <authorList>
            <consortium name="RefSeq"/>
        </authorList>
    </citation>
    <scope>IDENTIFICATION</scope>
    <source>
        <tissue evidence="2">Leaf</tissue>
    </source>
</reference>
<proteinExistence type="predicted"/>
<protein>
    <submittedName>
        <fullName evidence="2">Uncharacterized protein LOC104217008</fullName>
    </submittedName>
</protein>
<accession>A0A1U7VKI5</accession>
<dbReference type="RefSeq" id="XP_009765466.1">
    <property type="nucleotide sequence ID" value="XM_009767164.1"/>
</dbReference>
<organism evidence="1 2">
    <name type="scientific">Nicotiana sylvestris</name>
    <name type="common">Wood tobacco</name>
    <name type="synonym">South American tobacco</name>
    <dbReference type="NCBI Taxonomy" id="4096"/>
    <lineage>
        <taxon>Eukaryota</taxon>
        <taxon>Viridiplantae</taxon>
        <taxon>Streptophyta</taxon>
        <taxon>Embryophyta</taxon>
        <taxon>Tracheophyta</taxon>
        <taxon>Spermatophyta</taxon>
        <taxon>Magnoliopsida</taxon>
        <taxon>eudicotyledons</taxon>
        <taxon>Gunneridae</taxon>
        <taxon>Pentapetalae</taxon>
        <taxon>asterids</taxon>
        <taxon>lamiids</taxon>
        <taxon>Solanales</taxon>
        <taxon>Solanaceae</taxon>
        <taxon>Nicotianoideae</taxon>
        <taxon>Nicotianeae</taxon>
        <taxon>Nicotiana</taxon>
    </lineage>
</organism>
<sequence length="105" mass="11816">MQMIKAHKFQGRYSVHNIWHASKLWINTNLPQAVDFKSGLASVNEANSFRISQIPSQRSYSVYDVLAAGIVEVKTIRELVDCMEVQASSASNESHWLYIFVALGS</sequence>
<dbReference type="AlphaFoldDB" id="A0A1U7VKI5"/>
<reference evidence="1" key="1">
    <citation type="journal article" date="2013" name="Genome Biol.">
        <title>Reference genomes and transcriptomes of Nicotiana sylvestris and Nicotiana tomentosiformis.</title>
        <authorList>
            <person name="Sierro N."/>
            <person name="Battey J.N."/>
            <person name="Ouadi S."/>
            <person name="Bovet L."/>
            <person name="Goepfert S."/>
            <person name="Bakaher N."/>
            <person name="Peitsch M.C."/>
            <person name="Ivanov N.V."/>
        </authorList>
    </citation>
    <scope>NUCLEOTIDE SEQUENCE [LARGE SCALE GENOMIC DNA]</scope>
</reference>
<name>A0A1U7VKI5_NICSY</name>
<evidence type="ECO:0000313" key="1">
    <source>
        <dbReference type="Proteomes" id="UP000189701"/>
    </source>
</evidence>
<keyword evidence="1" id="KW-1185">Reference proteome</keyword>
<gene>
    <name evidence="2" type="primary">LOC104217008</name>
</gene>
<dbReference type="Proteomes" id="UP000189701">
    <property type="component" value="Unplaced"/>
</dbReference>
<evidence type="ECO:0000313" key="2">
    <source>
        <dbReference type="RefSeq" id="XP_009765466.1"/>
    </source>
</evidence>